<dbReference type="GeneID" id="103310883"/>
<accession>A0A8R2JWB6</accession>
<evidence type="ECO:0000313" key="2">
    <source>
        <dbReference type="Proteomes" id="UP000007819"/>
    </source>
</evidence>
<organism evidence="1 2">
    <name type="scientific">Acyrthosiphon pisum</name>
    <name type="common">Pea aphid</name>
    <dbReference type="NCBI Taxonomy" id="7029"/>
    <lineage>
        <taxon>Eukaryota</taxon>
        <taxon>Metazoa</taxon>
        <taxon>Ecdysozoa</taxon>
        <taxon>Arthropoda</taxon>
        <taxon>Hexapoda</taxon>
        <taxon>Insecta</taxon>
        <taxon>Pterygota</taxon>
        <taxon>Neoptera</taxon>
        <taxon>Paraneoptera</taxon>
        <taxon>Hemiptera</taxon>
        <taxon>Sternorrhyncha</taxon>
        <taxon>Aphidomorpha</taxon>
        <taxon>Aphidoidea</taxon>
        <taxon>Aphididae</taxon>
        <taxon>Macrosiphini</taxon>
        <taxon>Acyrthosiphon</taxon>
    </lineage>
</organism>
<dbReference type="InterPro" id="IPR023211">
    <property type="entry name" value="DNA_pol_palm_dom_sf"/>
</dbReference>
<dbReference type="GO" id="GO:0071897">
    <property type="term" value="P:DNA biosynthetic process"/>
    <property type="evidence" value="ECO:0007669"/>
    <property type="project" value="UniProtKB-ARBA"/>
</dbReference>
<dbReference type="PANTHER" id="PTHR31511:SF12">
    <property type="entry name" value="RHO TERMINATION FACTOR N-TERMINAL DOMAIN-CONTAINING PROTEIN"/>
    <property type="match status" value="1"/>
</dbReference>
<dbReference type="AlphaFoldDB" id="A0A8R2JWB6"/>
<name>A0A8R2JWB6_ACYPI</name>
<keyword evidence="2" id="KW-1185">Reference proteome</keyword>
<evidence type="ECO:0000313" key="1">
    <source>
        <dbReference type="EnsemblMetazoa" id="XP_029348189.1"/>
    </source>
</evidence>
<evidence type="ECO:0008006" key="3">
    <source>
        <dbReference type="Google" id="ProtNLM"/>
    </source>
</evidence>
<sequence>MSFDCCLKITEVELELLSDYDQLLMTEAAIRGGLTQASMRYAQANNNKVPDYDSSKPESWIAYLDATNLYGWAMCKYMPKDGFKWYEGNLDVENILKLLESSNEKSKIGFSLEVDVLYPQSLHDEHNELPYLPERMVPPGSKIKKLIANLQHKKKYVVHYMALKQALKAGLILEKVHRVLQFNQSPWLQKYIELNTKMRKNALNDFERDFFKLMNNAVFGKTMENVRSRLKMKLVSDEKTCSKLINRNTFKDITIYNENLALIHLDVDELKFDKPIYVGFAILDISKTLIYDFHYNSMVKSYGSNIQLMYTDTDSLIYYIKTSDFYADLLNNPDLLQRMDTSNLPINHPCYCVDRKKLPGTFTDETEGQAITEFVALRAKSYAYNLSGVEKIKAKGVKGHVVKNHMSLADHKQCLLWDGTTVDSDTGRGIAIKQFELFKSTGHTSSTKQYTPYRVNISLRYFKHQMKSISTVKLASNRSDDKRIVLENQINTLALGHYNLE</sequence>
<dbReference type="Proteomes" id="UP000007819">
    <property type="component" value="Unassembled WGS sequence"/>
</dbReference>
<dbReference type="SUPFAM" id="SSF56672">
    <property type="entry name" value="DNA/RNA polymerases"/>
    <property type="match status" value="1"/>
</dbReference>
<proteinExistence type="predicted"/>
<protein>
    <recommendedName>
        <fullName evidence="3">DNA-directed DNA polymerase</fullName>
    </recommendedName>
</protein>
<reference evidence="1" key="2">
    <citation type="submission" date="2022-06" db="UniProtKB">
        <authorList>
            <consortium name="EnsemblMetazoa"/>
        </authorList>
    </citation>
    <scope>IDENTIFICATION</scope>
</reference>
<dbReference type="RefSeq" id="XP_029348189.1">
    <property type="nucleotide sequence ID" value="XM_029492329.1"/>
</dbReference>
<dbReference type="KEGG" id="api:103310883"/>
<reference evidence="2" key="1">
    <citation type="submission" date="2010-06" db="EMBL/GenBank/DDBJ databases">
        <authorList>
            <person name="Jiang H."/>
            <person name="Abraham K."/>
            <person name="Ali S."/>
            <person name="Alsbrooks S.L."/>
            <person name="Anim B.N."/>
            <person name="Anosike U.S."/>
            <person name="Attaway T."/>
            <person name="Bandaranaike D.P."/>
            <person name="Battles P.K."/>
            <person name="Bell S.N."/>
            <person name="Bell A.V."/>
            <person name="Beltran B."/>
            <person name="Bickham C."/>
            <person name="Bustamante Y."/>
            <person name="Caleb T."/>
            <person name="Canada A."/>
            <person name="Cardenas V."/>
            <person name="Carter K."/>
            <person name="Chacko J."/>
            <person name="Chandrabose M.N."/>
            <person name="Chavez D."/>
            <person name="Chavez A."/>
            <person name="Chen L."/>
            <person name="Chu H.-S."/>
            <person name="Claassen K.J."/>
            <person name="Cockrell R."/>
            <person name="Collins M."/>
            <person name="Cooper J.A."/>
            <person name="Cree A."/>
            <person name="Curry S.M."/>
            <person name="Da Y."/>
            <person name="Dao M.D."/>
            <person name="Das B."/>
            <person name="Davila M.-L."/>
            <person name="Davy-Carroll L."/>
            <person name="Denson S."/>
            <person name="Dinh H."/>
            <person name="Ebong V.E."/>
            <person name="Edwards J.R."/>
            <person name="Egan A."/>
            <person name="El-Daye J."/>
            <person name="Escobedo L."/>
            <person name="Fernandez S."/>
            <person name="Fernando P.R."/>
            <person name="Flagg N."/>
            <person name="Forbes L.D."/>
            <person name="Fowler R.G."/>
            <person name="Fu Q."/>
            <person name="Gabisi R.A."/>
            <person name="Ganer J."/>
            <person name="Garbino Pronczuk A."/>
            <person name="Garcia R.M."/>
            <person name="Garner T."/>
            <person name="Garrett T.E."/>
            <person name="Gonzalez D.A."/>
            <person name="Hamid H."/>
            <person name="Hawkins E.S."/>
            <person name="Hirani K."/>
            <person name="Hogues M.E."/>
            <person name="Hollins B."/>
            <person name="Hsiao C.-H."/>
            <person name="Jabil R."/>
            <person name="James M.L."/>
            <person name="Jhangiani S.N."/>
            <person name="Johnson B."/>
            <person name="Johnson Q."/>
            <person name="Joshi V."/>
            <person name="Kalu J.B."/>
            <person name="Kam C."/>
            <person name="Kashfia A."/>
            <person name="Keebler J."/>
            <person name="Kisamo H."/>
            <person name="Kovar C.L."/>
            <person name="Lago L.A."/>
            <person name="Lai C.-Y."/>
            <person name="Laidlaw J."/>
            <person name="Lara F."/>
            <person name="Le T.-K."/>
            <person name="Lee S.L."/>
            <person name="Legall F.H."/>
            <person name="Lemon S.J."/>
            <person name="Lewis L.R."/>
            <person name="Li B."/>
            <person name="Liu Y."/>
            <person name="Liu Y.-S."/>
            <person name="Lopez J."/>
            <person name="Lozado R.J."/>
            <person name="Lu J."/>
            <person name="Madu R.C."/>
            <person name="Maheshwari M."/>
            <person name="Maheshwari R."/>
            <person name="Malloy K."/>
            <person name="Martinez E."/>
            <person name="Mathew T."/>
            <person name="Mercado I.C."/>
            <person name="Mercado C."/>
            <person name="Meyer B."/>
            <person name="Montgomery K."/>
            <person name="Morgan M.B."/>
            <person name="Munidasa M."/>
            <person name="Nazareth L.V."/>
            <person name="Nelson J."/>
            <person name="Ng B.M."/>
            <person name="Nguyen N.B."/>
            <person name="Nguyen P.Q."/>
            <person name="Nguyen T."/>
            <person name="Obregon M."/>
            <person name="Okwuonu G.O."/>
            <person name="Onwere C.G."/>
            <person name="Orozco G."/>
            <person name="Parra A."/>
            <person name="Patel S."/>
            <person name="Patil S."/>
            <person name="Perez A."/>
            <person name="Perez Y."/>
            <person name="Pham C."/>
            <person name="Primus E.L."/>
            <person name="Pu L.-L."/>
            <person name="Puazo M."/>
            <person name="Qin X."/>
            <person name="Quiroz J.B."/>
            <person name="Reese J."/>
            <person name="Richards S."/>
            <person name="Rives C.M."/>
            <person name="Robberts R."/>
            <person name="Ruiz S.J."/>
            <person name="Ruiz M.J."/>
            <person name="Santibanez J."/>
            <person name="Schneider B.W."/>
            <person name="Sisson I."/>
            <person name="Smith M."/>
            <person name="Sodergren E."/>
            <person name="Song X.-Z."/>
            <person name="Song B.B."/>
            <person name="Summersgill H."/>
            <person name="Thelus R."/>
            <person name="Thornton R.D."/>
            <person name="Trejos Z.Y."/>
            <person name="Usmani K."/>
            <person name="Vattathil S."/>
            <person name="Villasana D."/>
            <person name="Walker D.L."/>
            <person name="Wang S."/>
            <person name="Wang K."/>
            <person name="White C.S."/>
            <person name="Williams A.C."/>
            <person name="Williamson J."/>
            <person name="Wilson K."/>
            <person name="Woghiren I.O."/>
            <person name="Woodworth J.R."/>
            <person name="Worley K.C."/>
            <person name="Wright R.A."/>
            <person name="Wu W."/>
            <person name="Young L."/>
            <person name="Zhang L."/>
            <person name="Zhang J."/>
            <person name="Zhu Y."/>
            <person name="Muzny D.M."/>
            <person name="Weinstock G."/>
            <person name="Gibbs R.A."/>
        </authorList>
    </citation>
    <scope>NUCLEOTIDE SEQUENCE [LARGE SCALE GENOMIC DNA]</scope>
    <source>
        <strain evidence="2">LSR1</strain>
    </source>
</reference>
<dbReference type="OrthoDB" id="6610558at2759"/>
<dbReference type="InterPro" id="IPR043502">
    <property type="entry name" value="DNA/RNA_pol_sf"/>
</dbReference>
<dbReference type="PANTHER" id="PTHR31511">
    <property type="entry name" value="PROTEIN CBG23764"/>
    <property type="match status" value="1"/>
</dbReference>
<dbReference type="EnsemblMetazoa" id="XM_029492329.1">
    <property type="protein sequence ID" value="XP_029348189.1"/>
    <property type="gene ID" value="LOC103310883"/>
</dbReference>
<dbReference type="Gene3D" id="3.90.1600.10">
    <property type="entry name" value="Palm domain of DNA polymerase"/>
    <property type="match status" value="1"/>
</dbReference>